<feature type="transmembrane region" description="Helical" evidence="1">
    <location>
        <begin position="262"/>
        <end position="284"/>
    </location>
</feature>
<gene>
    <name evidence="2" type="ORF">EBN03_24535</name>
</gene>
<protein>
    <submittedName>
        <fullName evidence="2">Low temperature requirement protein A</fullName>
    </submittedName>
</protein>
<feature type="transmembrane region" description="Helical" evidence="1">
    <location>
        <begin position="79"/>
        <end position="99"/>
    </location>
</feature>
<feature type="transmembrane region" description="Helical" evidence="1">
    <location>
        <begin position="20"/>
        <end position="43"/>
    </location>
</feature>
<dbReference type="OrthoDB" id="7698234at2"/>
<comment type="caution">
    <text evidence="2">The sequence shown here is derived from an EMBL/GenBank/DDBJ whole genome shotgun (WGS) entry which is preliminary data.</text>
</comment>
<proteinExistence type="predicted"/>
<dbReference type="Proteomes" id="UP000279275">
    <property type="component" value="Unassembled WGS sequence"/>
</dbReference>
<feature type="transmembrane region" description="Helical" evidence="1">
    <location>
        <begin position="136"/>
        <end position="154"/>
    </location>
</feature>
<dbReference type="Pfam" id="PF06772">
    <property type="entry name" value="LtrA"/>
    <property type="match status" value="1"/>
</dbReference>
<reference evidence="2 3" key="1">
    <citation type="submission" date="2018-10" db="EMBL/GenBank/DDBJ databases">
        <title>Isolation from cow dung.</title>
        <authorList>
            <person name="Ling L."/>
        </authorList>
    </citation>
    <scope>NUCLEOTIDE SEQUENCE [LARGE SCALE GENOMIC DNA]</scope>
    <source>
        <strain evidence="2 3">NEAU-LL90</strain>
    </source>
</reference>
<dbReference type="PANTHER" id="PTHR36840">
    <property type="entry name" value="BLL5714 PROTEIN"/>
    <property type="match status" value="1"/>
</dbReference>
<dbReference type="PANTHER" id="PTHR36840:SF1">
    <property type="entry name" value="BLL5714 PROTEIN"/>
    <property type="match status" value="1"/>
</dbReference>
<sequence>MPSDAESDMGGQIRVSTLELFFDLVFVFTITQLTHTFAAHAGWSALGKVALVFAITWWMYSGFVWLTNEVAPTSSASRTGLLVGMLGFFLLSLAVPDAFGGSGVAFGLAYLLVTVVHTTMFWVAGGAQATRSMLRLAPLNLATALIVMAGGFFDSAPRELFWLTALILQIVTPYLFDAGGFIVRTSHFCERHGLVLIIAVGESVVAIGSGLVGEPITVGLVVRVVLGLTLAYALWWAYFGMDDERGEQALEAVPGTRRSRTAALSYGYCLYPMLIGIILAAAGMNEAIAHSARRETWAMALALSGGVALFFTGQAAFRTVLGLPRPWIRLLGAAAVLATAPSGVYWPAWVQLSLVLVVGYGSVIADDLLSLRAGTAGHYLDNSRRVVH</sequence>
<dbReference type="AlphaFoldDB" id="A0A3M2L2B0"/>
<keyword evidence="3" id="KW-1185">Reference proteome</keyword>
<organism evidence="2 3">
    <name type="scientific">Nocardia stercoris</name>
    <dbReference type="NCBI Taxonomy" id="2483361"/>
    <lineage>
        <taxon>Bacteria</taxon>
        <taxon>Bacillati</taxon>
        <taxon>Actinomycetota</taxon>
        <taxon>Actinomycetes</taxon>
        <taxon>Mycobacteriales</taxon>
        <taxon>Nocardiaceae</taxon>
        <taxon>Nocardia</taxon>
    </lineage>
</organism>
<keyword evidence="1" id="KW-0812">Transmembrane</keyword>
<feature type="transmembrane region" description="Helical" evidence="1">
    <location>
        <begin position="296"/>
        <end position="315"/>
    </location>
</feature>
<feature type="transmembrane region" description="Helical" evidence="1">
    <location>
        <begin position="194"/>
        <end position="212"/>
    </location>
</feature>
<feature type="transmembrane region" description="Helical" evidence="1">
    <location>
        <begin position="327"/>
        <end position="346"/>
    </location>
</feature>
<dbReference type="InterPro" id="IPR010640">
    <property type="entry name" value="Low_temperature_requirement_A"/>
</dbReference>
<accession>A0A3M2L2B0</accession>
<keyword evidence="1" id="KW-0472">Membrane</keyword>
<evidence type="ECO:0000256" key="1">
    <source>
        <dbReference type="SAM" id="Phobius"/>
    </source>
</evidence>
<evidence type="ECO:0000313" key="3">
    <source>
        <dbReference type="Proteomes" id="UP000279275"/>
    </source>
</evidence>
<feature type="transmembrane region" description="Helical" evidence="1">
    <location>
        <begin position="105"/>
        <end position="124"/>
    </location>
</feature>
<evidence type="ECO:0000313" key="2">
    <source>
        <dbReference type="EMBL" id="RMI29955.1"/>
    </source>
</evidence>
<feature type="transmembrane region" description="Helical" evidence="1">
    <location>
        <begin position="49"/>
        <end position="67"/>
    </location>
</feature>
<feature type="transmembrane region" description="Helical" evidence="1">
    <location>
        <begin position="160"/>
        <end position="182"/>
    </location>
</feature>
<dbReference type="EMBL" id="RFFH01000012">
    <property type="protein sequence ID" value="RMI29955.1"/>
    <property type="molecule type" value="Genomic_DNA"/>
</dbReference>
<keyword evidence="1" id="KW-1133">Transmembrane helix</keyword>
<name>A0A3M2L2B0_9NOCA</name>
<feature type="transmembrane region" description="Helical" evidence="1">
    <location>
        <begin position="218"/>
        <end position="241"/>
    </location>
</feature>